<protein>
    <submittedName>
        <fullName evidence="1">Uncharacterized protein</fullName>
    </submittedName>
</protein>
<dbReference type="KEGG" id="luo:HHL09_08705"/>
<organism evidence="1 2">
    <name type="scientific">Luteolibacter luteus</name>
    <dbReference type="NCBI Taxonomy" id="2728835"/>
    <lineage>
        <taxon>Bacteria</taxon>
        <taxon>Pseudomonadati</taxon>
        <taxon>Verrucomicrobiota</taxon>
        <taxon>Verrucomicrobiia</taxon>
        <taxon>Verrucomicrobiales</taxon>
        <taxon>Verrucomicrobiaceae</taxon>
        <taxon>Luteolibacter</taxon>
    </lineage>
</organism>
<dbReference type="RefSeq" id="WP_169454174.1">
    <property type="nucleotide sequence ID" value="NZ_CP051774.1"/>
</dbReference>
<evidence type="ECO:0000313" key="2">
    <source>
        <dbReference type="Proteomes" id="UP000501812"/>
    </source>
</evidence>
<reference evidence="1 2" key="1">
    <citation type="submission" date="2020-04" db="EMBL/GenBank/DDBJ databases">
        <title>Luteolibacter sp. G-1-1-1 isolated from soil.</title>
        <authorList>
            <person name="Dahal R.H."/>
        </authorList>
    </citation>
    <scope>NUCLEOTIDE SEQUENCE [LARGE SCALE GENOMIC DNA]</scope>
    <source>
        <strain evidence="1 2">G-1-1-1</strain>
    </source>
</reference>
<keyword evidence="2" id="KW-1185">Reference proteome</keyword>
<name>A0A858RH17_9BACT</name>
<sequence>MKPVFAIFGALTVTVGSYFGSTQLGLRAEGSLDVQVEASRSPSYAAVGHDLYTADGTKLLLSSITRPNGTKGSKHMIHGTVKGTHRYALQLFPTRMVHTFSMDQEAVERALLEATGEPQGPFVASNRQWHVVK</sequence>
<dbReference type="Proteomes" id="UP000501812">
    <property type="component" value="Chromosome"/>
</dbReference>
<dbReference type="AlphaFoldDB" id="A0A858RH17"/>
<proteinExistence type="predicted"/>
<dbReference type="EMBL" id="CP051774">
    <property type="protein sequence ID" value="QJE95861.1"/>
    <property type="molecule type" value="Genomic_DNA"/>
</dbReference>
<accession>A0A858RH17</accession>
<gene>
    <name evidence="1" type="ORF">HHL09_08705</name>
</gene>
<evidence type="ECO:0000313" key="1">
    <source>
        <dbReference type="EMBL" id="QJE95861.1"/>
    </source>
</evidence>